<dbReference type="SUPFAM" id="SSF54631">
    <property type="entry name" value="CBS-domain pair"/>
    <property type="match status" value="1"/>
</dbReference>
<feature type="transmembrane region" description="Helical" evidence="11">
    <location>
        <begin position="165"/>
        <end position="185"/>
    </location>
</feature>
<gene>
    <name evidence="14" type="ORF">HUG15_02765</name>
</gene>
<dbReference type="InterPro" id="IPR046342">
    <property type="entry name" value="CBS_dom_sf"/>
</dbReference>
<evidence type="ECO:0000259" key="12">
    <source>
        <dbReference type="PROSITE" id="PS51371"/>
    </source>
</evidence>
<evidence type="ECO:0000256" key="2">
    <source>
        <dbReference type="ARBA" id="ARBA00006337"/>
    </source>
</evidence>
<feature type="domain" description="CBS" evidence="12">
    <location>
        <begin position="305"/>
        <end position="362"/>
    </location>
</feature>
<dbReference type="GO" id="GO:0050660">
    <property type="term" value="F:flavin adenine dinucleotide binding"/>
    <property type="evidence" value="ECO:0007669"/>
    <property type="project" value="InterPro"/>
</dbReference>
<feature type="transmembrane region" description="Helical" evidence="11">
    <location>
        <begin position="122"/>
        <end position="144"/>
    </location>
</feature>
<dbReference type="Pfam" id="PF01595">
    <property type="entry name" value="CNNM"/>
    <property type="match status" value="1"/>
</dbReference>
<proteinExistence type="inferred from homology"/>
<comment type="similarity">
    <text evidence="2">Belongs to the UPF0053 family.</text>
</comment>
<feature type="domain" description="CBS" evidence="12">
    <location>
        <begin position="241"/>
        <end position="304"/>
    </location>
</feature>
<feature type="transmembrane region" description="Helical" evidence="11">
    <location>
        <begin position="82"/>
        <end position="102"/>
    </location>
</feature>
<dbReference type="InterPro" id="IPR000644">
    <property type="entry name" value="CBS_dom"/>
</dbReference>
<dbReference type="PROSITE" id="PS51371">
    <property type="entry name" value="CBS"/>
    <property type="match status" value="2"/>
</dbReference>
<keyword evidence="4 10" id="KW-0812">Transmembrane</keyword>
<evidence type="ECO:0000256" key="10">
    <source>
        <dbReference type="PROSITE-ProRule" id="PRU01193"/>
    </source>
</evidence>
<keyword evidence="5" id="KW-0677">Repeat</keyword>
<feature type="transmembrane region" description="Helical" evidence="11">
    <location>
        <begin position="27"/>
        <end position="47"/>
    </location>
</feature>
<evidence type="ECO:0000313" key="15">
    <source>
        <dbReference type="Proteomes" id="UP000595823"/>
    </source>
</evidence>
<dbReference type="InterPro" id="IPR002550">
    <property type="entry name" value="CNNM"/>
</dbReference>
<dbReference type="CDD" id="cd04590">
    <property type="entry name" value="CBS_pair_CorC_HlyC_assoc"/>
    <property type="match status" value="1"/>
</dbReference>
<dbReference type="Gene3D" id="3.30.465.10">
    <property type="match status" value="1"/>
</dbReference>
<dbReference type="InterPro" id="IPR051676">
    <property type="entry name" value="UPF0053_domain"/>
</dbReference>
<evidence type="ECO:0000259" key="13">
    <source>
        <dbReference type="PROSITE" id="PS51846"/>
    </source>
</evidence>
<dbReference type="SMART" id="SM01091">
    <property type="entry name" value="CorC_HlyC"/>
    <property type="match status" value="1"/>
</dbReference>
<dbReference type="GO" id="GO:0005886">
    <property type="term" value="C:plasma membrane"/>
    <property type="evidence" value="ECO:0007669"/>
    <property type="project" value="UniProtKB-SubCell"/>
</dbReference>
<accession>A0A7T7CA99</accession>
<dbReference type="FunFam" id="3.10.580.10:FF:000002">
    <property type="entry name" value="Magnesium/cobalt efflux protein CorC"/>
    <property type="match status" value="1"/>
</dbReference>
<protein>
    <submittedName>
        <fullName evidence="14">HlyC/CorC family transporter</fullName>
    </submittedName>
</protein>
<dbReference type="Pfam" id="PF00571">
    <property type="entry name" value="CBS"/>
    <property type="match status" value="2"/>
</dbReference>
<evidence type="ECO:0000256" key="11">
    <source>
        <dbReference type="SAM" id="Phobius"/>
    </source>
</evidence>
<dbReference type="KEGG" id="scia:HUG15_02765"/>
<dbReference type="EMBL" id="CP054705">
    <property type="protein sequence ID" value="QQK74628.1"/>
    <property type="molecule type" value="Genomic_DNA"/>
</dbReference>
<feature type="domain" description="CNNM transmembrane" evidence="13">
    <location>
        <begin position="23"/>
        <end position="222"/>
    </location>
</feature>
<dbReference type="Pfam" id="PF03471">
    <property type="entry name" value="CorC_HlyC"/>
    <property type="match status" value="1"/>
</dbReference>
<dbReference type="InterPro" id="IPR044751">
    <property type="entry name" value="Ion_transp-like_CBS"/>
</dbReference>
<dbReference type="InterPro" id="IPR036318">
    <property type="entry name" value="FAD-bd_PCMH-like_sf"/>
</dbReference>
<dbReference type="Proteomes" id="UP000595823">
    <property type="component" value="Chromosome"/>
</dbReference>
<name>A0A7T7CA99_9BACI</name>
<sequence length="452" mass="50898">MDSLLFFIRDILFVTHAIVGEIVPLNIGISVALFVFLLAATAFFVAAKHSISRMRNNHLDALAAEGHRKASLLKKMTAHPDGYRSAAQLGIAMTTLGLGWLGTPVTETILTSLNVTTEVGSFVSFIIAFTLVTFLYIVIGLLAPKTAAMQHSEAISLTTARLLRFFYFITYPAIVVLNGVANAFVQLFGLTPAKHLDEAHTEEELQALLTESLRHGEINQAEFGYVNNIFAFDERKANEIMVPRTDMVCIYRDEPLEAAMKKIKDKRFTRYPMVGENKDDVIGFINTKEFLLVNLEREQINIDEITRSVLTVSDQTPIKRLLKKMQTEGAHLSILIDEYGGTAGMVTIEDILEEIVGDIRDEFDEGDMREIEEIADGHFLVDGIVLIDDINTYLPDKIEEDDFDTIGGWLFSMNPNIHEGEKWKIGSMKIRVIKRDAYRYRKLEIVVEDEKT</sequence>
<evidence type="ECO:0000313" key="14">
    <source>
        <dbReference type="EMBL" id="QQK74628.1"/>
    </source>
</evidence>
<evidence type="ECO:0000256" key="8">
    <source>
        <dbReference type="ARBA" id="ARBA00023136"/>
    </source>
</evidence>
<evidence type="ECO:0000256" key="9">
    <source>
        <dbReference type="PROSITE-ProRule" id="PRU00703"/>
    </source>
</evidence>
<keyword evidence="8 10" id="KW-0472">Membrane</keyword>
<dbReference type="SMART" id="SM00116">
    <property type="entry name" value="CBS"/>
    <property type="match status" value="2"/>
</dbReference>
<keyword evidence="6 10" id="KW-1133">Transmembrane helix</keyword>
<evidence type="ECO:0000256" key="5">
    <source>
        <dbReference type="ARBA" id="ARBA00022737"/>
    </source>
</evidence>
<keyword evidence="7 9" id="KW-0129">CBS domain</keyword>
<evidence type="ECO:0000256" key="4">
    <source>
        <dbReference type="ARBA" id="ARBA00022692"/>
    </source>
</evidence>
<organism evidence="14 15">
    <name type="scientific">Salicibibacter cibarius</name>
    <dbReference type="NCBI Taxonomy" id="2743000"/>
    <lineage>
        <taxon>Bacteria</taxon>
        <taxon>Bacillati</taxon>
        <taxon>Bacillota</taxon>
        <taxon>Bacilli</taxon>
        <taxon>Bacillales</taxon>
        <taxon>Bacillaceae</taxon>
        <taxon>Salicibibacter</taxon>
    </lineage>
</organism>
<dbReference type="InterPro" id="IPR005170">
    <property type="entry name" value="Transptr-assoc_dom"/>
</dbReference>
<keyword evidence="3" id="KW-1003">Cell membrane</keyword>
<evidence type="ECO:0000256" key="7">
    <source>
        <dbReference type="ARBA" id="ARBA00023122"/>
    </source>
</evidence>
<dbReference type="PANTHER" id="PTHR43099:SF2">
    <property type="entry name" value="UPF0053 PROTEIN YRKA"/>
    <property type="match status" value="1"/>
</dbReference>
<dbReference type="Gene3D" id="3.10.580.10">
    <property type="entry name" value="CBS-domain"/>
    <property type="match status" value="1"/>
</dbReference>
<dbReference type="PANTHER" id="PTHR43099">
    <property type="entry name" value="UPF0053 PROTEIN YRKA"/>
    <property type="match status" value="1"/>
</dbReference>
<evidence type="ECO:0000256" key="1">
    <source>
        <dbReference type="ARBA" id="ARBA00004651"/>
    </source>
</evidence>
<dbReference type="SUPFAM" id="SSF56176">
    <property type="entry name" value="FAD-binding/transporter-associated domain-like"/>
    <property type="match status" value="1"/>
</dbReference>
<dbReference type="AlphaFoldDB" id="A0A7T7CA99"/>
<dbReference type="InterPro" id="IPR016169">
    <property type="entry name" value="FAD-bd_PCMH_sub2"/>
</dbReference>
<evidence type="ECO:0000256" key="3">
    <source>
        <dbReference type="ARBA" id="ARBA00022475"/>
    </source>
</evidence>
<comment type="subcellular location">
    <subcellularLocation>
        <location evidence="1">Cell membrane</location>
        <topology evidence="1">Multi-pass membrane protein</topology>
    </subcellularLocation>
</comment>
<keyword evidence="15" id="KW-1185">Reference proteome</keyword>
<evidence type="ECO:0000256" key="6">
    <source>
        <dbReference type="ARBA" id="ARBA00022989"/>
    </source>
</evidence>
<dbReference type="PROSITE" id="PS51846">
    <property type="entry name" value="CNNM"/>
    <property type="match status" value="1"/>
</dbReference>
<reference evidence="14 15" key="1">
    <citation type="submission" date="2020-06" db="EMBL/GenBank/DDBJ databases">
        <title>Genomic analysis of Salicibibacter sp. NKC5-3.</title>
        <authorList>
            <person name="Oh Y.J."/>
        </authorList>
    </citation>
    <scope>NUCLEOTIDE SEQUENCE [LARGE SCALE GENOMIC DNA]</scope>
    <source>
        <strain evidence="14 15">NKC5-3</strain>
    </source>
</reference>